<dbReference type="Gene3D" id="3.40.50.1100">
    <property type="match status" value="2"/>
</dbReference>
<keyword evidence="6" id="KW-1185">Reference proteome</keyword>
<dbReference type="Proteomes" id="UP000222531">
    <property type="component" value="Unassembled WGS sequence"/>
</dbReference>
<proteinExistence type="predicted"/>
<dbReference type="GO" id="GO:1901605">
    <property type="term" value="P:alpha-amino acid metabolic process"/>
    <property type="evidence" value="ECO:0007669"/>
    <property type="project" value="UniProtKB-ARBA"/>
</dbReference>
<name>A0A2G1XNG2_STRCJ</name>
<evidence type="ECO:0000256" key="1">
    <source>
        <dbReference type="ARBA" id="ARBA00001933"/>
    </source>
</evidence>
<dbReference type="PANTHER" id="PTHR10314">
    <property type="entry name" value="CYSTATHIONINE BETA-SYNTHASE"/>
    <property type="match status" value="1"/>
</dbReference>
<dbReference type="AlphaFoldDB" id="A0A2G1XNG2"/>
<feature type="domain" description="Tryptophan synthase beta chain-like PALP" evidence="4">
    <location>
        <begin position="47"/>
        <end position="325"/>
    </location>
</feature>
<gene>
    <name evidence="5" type="ORF">BLA24_06180</name>
</gene>
<dbReference type="OrthoDB" id="5176350at2"/>
<evidence type="ECO:0000313" key="6">
    <source>
        <dbReference type="Proteomes" id="UP000222531"/>
    </source>
</evidence>
<dbReference type="InterPro" id="IPR001926">
    <property type="entry name" value="TrpB-like_PALP"/>
</dbReference>
<accession>A0A2G1XNG2</accession>
<feature type="compositionally biased region" description="Gly residues" evidence="3">
    <location>
        <begin position="10"/>
        <end position="26"/>
    </location>
</feature>
<dbReference type="Pfam" id="PF00291">
    <property type="entry name" value="PALP"/>
    <property type="match status" value="1"/>
</dbReference>
<reference evidence="5 6" key="1">
    <citation type="journal article" date="2017" name="Biochemistry">
        <title>Identification of the Biosynthetic Pathway for the Antibiotic Bicyclomycin.</title>
        <authorList>
            <person name="Patteson J."/>
            <person name="Cai W."/>
            <person name="Johnson R.A."/>
            <person name="Santa Maria K."/>
            <person name="Li B."/>
        </authorList>
    </citation>
    <scope>NUCLEOTIDE SEQUENCE [LARGE SCALE GENOMIC DNA]</scope>
    <source>
        <strain evidence="5 6">ATCC 21532</strain>
    </source>
</reference>
<evidence type="ECO:0000256" key="3">
    <source>
        <dbReference type="SAM" id="MobiDB-lite"/>
    </source>
</evidence>
<sequence length="392" mass="41024">MNSKIQGHGSRAGEGAGAGQSRGGVLAGLADDRANPSREGGSRVPLTPVVALQLSVEGRPGTLWLKLESHNPHGSVKGRTALALWQDVAERVDPEFGIIESTSGNLGLALAAVAASHRVPFTAVVDPRSSASLVDAVRALHGDVVRIEEPDGAGGYLLSRLAYIRERLVHQPRLIWPNQYANPASPAVHARETAPELRAQTHGRPAHVLIAVSTGGTLAGFRDFMSVARPDWELYGVDVVGSAALGGPSGARVLSGIGASRPSTFLPEGHRPTVRVTPQEAVSACLWLAESTGVGVGGSSGALIATALRILRGNPRRTDVACLCPDGADRYLDTVYCASWRERRGLVPVDVGRGVEILSVVHPPRDPDTGSAAWSAARRAPVPGDAREGRLP</sequence>
<evidence type="ECO:0000259" key="4">
    <source>
        <dbReference type="Pfam" id="PF00291"/>
    </source>
</evidence>
<evidence type="ECO:0000313" key="5">
    <source>
        <dbReference type="EMBL" id="PHQ52689.1"/>
    </source>
</evidence>
<dbReference type="SUPFAM" id="SSF53686">
    <property type="entry name" value="Tryptophan synthase beta subunit-like PLP-dependent enzymes"/>
    <property type="match status" value="1"/>
</dbReference>
<comment type="cofactor">
    <cofactor evidence="1">
        <name>pyridoxal 5'-phosphate</name>
        <dbReference type="ChEBI" id="CHEBI:597326"/>
    </cofactor>
</comment>
<feature type="region of interest" description="Disordered" evidence="3">
    <location>
        <begin position="362"/>
        <end position="392"/>
    </location>
</feature>
<protein>
    <recommendedName>
        <fullName evidence="4">Tryptophan synthase beta chain-like PALP domain-containing protein</fullName>
    </recommendedName>
</protein>
<dbReference type="InterPro" id="IPR050214">
    <property type="entry name" value="Cys_Synth/Cystath_Beta-Synth"/>
</dbReference>
<dbReference type="InterPro" id="IPR036052">
    <property type="entry name" value="TrpB-like_PALP_sf"/>
</dbReference>
<dbReference type="EMBL" id="NHZO01000073">
    <property type="protein sequence ID" value="PHQ52689.1"/>
    <property type="molecule type" value="Genomic_DNA"/>
</dbReference>
<comment type="caution">
    <text evidence="5">The sequence shown here is derived from an EMBL/GenBank/DDBJ whole genome shotgun (WGS) entry which is preliminary data.</text>
</comment>
<keyword evidence="2" id="KW-0663">Pyridoxal phosphate</keyword>
<organism evidence="5 6">
    <name type="scientific">Streptomyces cinnamoneus</name>
    <name type="common">Streptoverticillium cinnamoneum</name>
    <dbReference type="NCBI Taxonomy" id="53446"/>
    <lineage>
        <taxon>Bacteria</taxon>
        <taxon>Bacillati</taxon>
        <taxon>Actinomycetota</taxon>
        <taxon>Actinomycetes</taxon>
        <taxon>Kitasatosporales</taxon>
        <taxon>Streptomycetaceae</taxon>
        <taxon>Streptomyces</taxon>
        <taxon>Streptomyces cinnamoneus group</taxon>
    </lineage>
</organism>
<feature type="region of interest" description="Disordered" evidence="3">
    <location>
        <begin position="1"/>
        <end position="44"/>
    </location>
</feature>
<evidence type="ECO:0000256" key="2">
    <source>
        <dbReference type="ARBA" id="ARBA00022898"/>
    </source>
</evidence>